<gene>
    <name evidence="9" type="ORF">MNOR_LOCUS29229</name>
</gene>
<dbReference type="SUPFAM" id="SSF52047">
    <property type="entry name" value="RNI-like"/>
    <property type="match status" value="1"/>
</dbReference>
<dbReference type="InterPro" id="IPR026906">
    <property type="entry name" value="LRR_5"/>
</dbReference>
<dbReference type="Gene3D" id="3.80.10.10">
    <property type="entry name" value="Ribonuclease Inhibitor"/>
    <property type="match status" value="4"/>
</dbReference>
<comment type="caution">
    <text evidence="9">The sequence shown here is derived from an EMBL/GenBank/DDBJ whole genome shotgun (WGS) entry which is preliminary data.</text>
</comment>
<dbReference type="InterPro" id="IPR032675">
    <property type="entry name" value="LRR_dom_sf"/>
</dbReference>
<dbReference type="InterPro" id="IPR036116">
    <property type="entry name" value="FN3_sf"/>
</dbReference>
<dbReference type="SMART" id="SM00082">
    <property type="entry name" value="LRRCT"/>
    <property type="match status" value="1"/>
</dbReference>
<feature type="domain" description="LRRCT" evidence="8">
    <location>
        <begin position="507"/>
        <end position="558"/>
    </location>
</feature>
<dbReference type="SMART" id="SM00369">
    <property type="entry name" value="LRR_TYP"/>
    <property type="match status" value="15"/>
</dbReference>
<dbReference type="Gene3D" id="2.60.40.10">
    <property type="entry name" value="Immunoglobulins"/>
    <property type="match status" value="1"/>
</dbReference>
<dbReference type="PANTHER" id="PTHR45712:SF22">
    <property type="entry name" value="INSULIN-LIKE GROWTH FACTOR-BINDING PROTEIN COMPLEX ACID LABILE SUBUNIT"/>
    <property type="match status" value="1"/>
</dbReference>
<sequence length="774" mass="85753">NNFIGSIDHHVFDGLTSLIELHLDNNLIKEIKHNTFKNLLQLETLDLSGNRITVLHKNAFDGDIPIRTLRIDDASIENIADGTFDSLINLEVLSLCGNRIQHLNENYLKLPNLHHLSIARNNFKTVDSNALTNLPNLESLDLSECSIKAFPQTFFDECVYLRSLSIAGNEISSLPSSIFNGLSDLRVIDISDNKLSSDSLQSLLVIKQLEKVTLNRNPIHRLSADLGRMNNLKEIQVSNSNLRDIDYSTLLTLSNIEVLDLSGNQLKELPLGGLKNAQMKKLNLANNRFTEIPDAVFLDEVVNLQELDISANPLKRLMGKGSSKGSPISTLEVLEASNTNLTVLTSMEMTLMPNLRSINLANSAINKISPGVFKNLSKLTHLNLAFNHLEILPRERLRGLTSLIHLNVTSNNLKSLDQFPSDTKTIKVLDASGNRIKKLDKILFRHTSNLEELMLSDNWITSIGVGSFSSLERLTVLDLSQNNLEVLRPVVLEPVERTLDHLYLQGNPWSCSCSNEELWSWLQNHPSQVKEPQLLHCDLPKKLRGSSFLMLGPSTFCPQPVIHGLAIQDIQSQSLLVSWQAANVSSIYGFKVTYQVTDGCEDEDSSSGSASSAALHHHQSVSSTPTLGLDARSFRLEKLEPSTEYQVCVHGLAKSLTSHSHTLSEDHVDNAPKQHNEALRCSRGRTLTYPPAASTGAATSNVGIILGVVLAVALVAGIVGALLWYRLCRAKNNDHEPNKQSNGCPPDFYTSTQYSHSSSSYSTRQYRDKEEFAC</sequence>
<dbReference type="PRINTS" id="PR00019">
    <property type="entry name" value="LEURICHRPT"/>
</dbReference>
<dbReference type="EMBL" id="CAXKWB010033476">
    <property type="protein sequence ID" value="CAL4142984.1"/>
    <property type="molecule type" value="Genomic_DNA"/>
</dbReference>
<accession>A0AAV2RTJ2</accession>
<evidence type="ECO:0000256" key="6">
    <source>
        <dbReference type="SAM" id="Phobius"/>
    </source>
</evidence>
<dbReference type="InterPro" id="IPR003961">
    <property type="entry name" value="FN3_dom"/>
</dbReference>
<dbReference type="PROSITE" id="PS51450">
    <property type="entry name" value="LRR"/>
    <property type="match status" value="6"/>
</dbReference>
<feature type="transmembrane region" description="Helical" evidence="6">
    <location>
        <begin position="702"/>
        <end position="725"/>
    </location>
</feature>
<dbReference type="Pfam" id="PF13306">
    <property type="entry name" value="LRR_5"/>
    <property type="match status" value="1"/>
</dbReference>
<dbReference type="InterPro" id="IPR000483">
    <property type="entry name" value="Cys-rich_flank_reg_C"/>
</dbReference>
<dbReference type="SMART" id="SM00364">
    <property type="entry name" value="LRR_BAC"/>
    <property type="match status" value="6"/>
</dbReference>
<dbReference type="Pfam" id="PF00041">
    <property type="entry name" value="fn3"/>
    <property type="match status" value="1"/>
</dbReference>
<dbReference type="SMART" id="SM00060">
    <property type="entry name" value="FN3"/>
    <property type="match status" value="1"/>
</dbReference>
<dbReference type="SMART" id="SM00365">
    <property type="entry name" value="LRR_SD22"/>
    <property type="match status" value="8"/>
</dbReference>
<keyword evidence="4" id="KW-1015">Disulfide bond</keyword>
<keyword evidence="2" id="KW-0732">Signal</keyword>
<dbReference type="InterPro" id="IPR001611">
    <property type="entry name" value="Leu-rich_rpt"/>
</dbReference>
<feature type="domain" description="Fibronectin type-III" evidence="7">
    <location>
        <begin position="558"/>
        <end position="658"/>
    </location>
</feature>
<keyword evidence="1" id="KW-0433">Leucine-rich repeat</keyword>
<feature type="non-terminal residue" evidence="9">
    <location>
        <position position="1"/>
    </location>
</feature>
<dbReference type="InterPro" id="IPR013783">
    <property type="entry name" value="Ig-like_fold"/>
</dbReference>
<organism evidence="9 10">
    <name type="scientific">Meganyctiphanes norvegica</name>
    <name type="common">Northern krill</name>
    <name type="synonym">Thysanopoda norvegica</name>
    <dbReference type="NCBI Taxonomy" id="48144"/>
    <lineage>
        <taxon>Eukaryota</taxon>
        <taxon>Metazoa</taxon>
        <taxon>Ecdysozoa</taxon>
        <taxon>Arthropoda</taxon>
        <taxon>Crustacea</taxon>
        <taxon>Multicrustacea</taxon>
        <taxon>Malacostraca</taxon>
        <taxon>Eumalacostraca</taxon>
        <taxon>Eucarida</taxon>
        <taxon>Euphausiacea</taxon>
        <taxon>Euphausiidae</taxon>
        <taxon>Meganyctiphanes</taxon>
    </lineage>
</organism>
<dbReference type="FunFam" id="3.80.10.10:FF:001164">
    <property type="entry name" value="GH01279p"/>
    <property type="match status" value="2"/>
</dbReference>
<evidence type="ECO:0000256" key="5">
    <source>
        <dbReference type="SAM" id="MobiDB-lite"/>
    </source>
</evidence>
<name>A0AAV2RTJ2_MEGNR</name>
<dbReference type="Pfam" id="PF13855">
    <property type="entry name" value="LRR_8"/>
    <property type="match status" value="6"/>
</dbReference>
<proteinExistence type="predicted"/>
<evidence type="ECO:0000256" key="1">
    <source>
        <dbReference type="ARBA" id="ARBA00022614"/>
    </source>
</evidence>
<protein>
    <submittedName>
        <fullName evidence="9">Uncharacterized protein</fullName>
    </submittedName>
</protein>
<evidence type="ECO:0000313" key="9">
    <source>
        <dbReference type="EMBL" id="CAL4142984.1"/>
    </source>
</evidence>
<keyword evidence="10" id="KW-1185">Reference proteome</keyword>
<evidence type="ECO:0000256" key="2">
    <source>
        <dbReference type="ARBA" id="ARBA00022729"/>
    </source>
</evidence>
<keyword evidence="6" id="KW-0812">Transmembrane</keyword>
<keyword evidence="6" id="KW-0472">Membrane</keyword>
<evidence type="ECO:0000256" key="4">
    <source>
        <dbReference type="ARBA" id="ARBA00023157"/>
    </source>
</evidence>
<evidence type="ECO:0000259" key="8">
    <source>
        <dbReference type="SMART" id="SM00082"/>
    </source>
</evidence>
<dbReference type="CDD" id="cd00063">
    <property type="entry name" value="FN3"/>
    <property type="match status" value="1"/>
</dbReference>
<keyword evidence="3" id="KW-0677">Repeat</keyword>
<dbReference type="PANTHER" id="PTHR45712">
    <property type="entry name" value="AGAP008170-PA"/>
    <property type="match status" value="1"/>
</dbReference>
<dbReference type="SUPFAM" id="SSF49265">
    <property type="entry name" value="Fibronectin type III"/>
    <property type="match status" value="1"/>
</dbReference>
<evidence type="ECO:0000313" key="10">
    <source>
        <dbReference type="Proteomes" id="UP001497623"/>
    </source>
</evidence>
<dbReference type="InterPro" id="IPR050333">
    <property type="entry name" value="SLRP"/>
</dbReference>
<dbReference type="Proteomes" id="UP001497623">
    <property type="component" value="Unassembled WGS sequence"/>
</dbReference>
<feature type="region of interest" description="Disordered" evidence="5">
    <location>
        <begin position="601"/>
        <end position="625"/>
    </location>
</feature>
<dbReference type="GO" id="GO:0005615">
    <property type="term" value="C:extracellular space"/>
    <property type="evidence" value="ECO:0007669"/>
    <property type="project" value="TreeGrafter"/>
</dbReference>
<keyword evidence="6" id="KW-1133">Transmembrane helix</keyword>
<evidence type="ECO:0000259" key="7">
    <source>
        <dbReference type="SMART" id="SM00060"/>
    </source>
</evidence>
<dbReference type="InterPro" id="IPR003591">
    <property type="entry name" value="Leu-rich_rpt_typical-subtyp"/>
</dbReference>
<evidence type="ECO:0000256" key="3">
    <source>
        <dbReference type="ARBA" id="ARBA00022737"/>
    </source>
</evidence>
<dbReference type="SUPFAM" id="SSF52058">
    <property type="entry name" value="L domain-like"/>
    <property type="match status" value="1"/>
</dbReference>
<reference evidence="9 10" key="1">
    <citation type="submission" date="2024-05" db="EMBL/GenBank/DDBJ databases">
        <authorList>
            <person name="Wallberg A."/>
        </authorList>
    </citation>
    <scope>NUCLEOTIDE SEQUENCE [LARGE SCALE GENOMIC DNA]</scope>
</reference>
<dbReference type="AlphaFoldDB" id="A0AAV2RTJ2"/>